<dbReference type="Proteomes" id="UP001060215">
    <property type="component" value="Chromosome 1"/>
</dbReference>
<sequence length="267" mass="30517">MEQYSQYLIWMNKSKHMLNVHFQDQFNSSWEEQAFADDAVGPLGGFAWPPRSYSCSFCKREFRSAQALGGHMNVHRRDRARLKQQSLTPQNEVLHHPQNCKSLNIASYPSQVCFTDSNNTNPSSVPPSRVSVSAMSNPENFSEHTYMSPFSSTTVSEDRLGRRFNDLDSKTAFGKNARKEDFMILNDSDSKPMYRTDERKEYFVFLGHDDCVETSLSMGLNLNVFENQPSGFGGDHHEVMTCKRHKTRGSVEDLDLELRLGDPPKVK</sequence>
<name>A0ACC0IYK8_9ERIC</name>
<proteinExistence type="predicted"/>
<evidence type="ECO:0000313" key="1">
    <source>
        <dbReference type="EMBL" id="KAI8029046.1"/>
    </source>
</evidence>
<protein>
    <submittedName>
        <fullName evidence="1">Transcriptional regulator RABBIT EARS</fullName>
    </submittedName>
</protein>
<comment type="caution">
    <text evidence="1">The sequence shown here is derived from an EMBL/GenBank/DDBJ whole genome shotgun (WGS) entry which is preliminary data.</text>
</comment>
<reference evidence="1 2" key="1">
    <citation type="journal article" date="2022" name="Plant J.">
        <title>Chromosome-level genome of Camellia lanceoleosa provides a valuable resource for understanding genome evolution and self-incompatibility.</title>
        <authorList>
            <person name="Gong W."/>
            <person name="Xiao S."/>
            <person name="Wang L."/>
            <person name="Liao Z."/>
            <person name="Chang Y."/>
            <person name="Mo W."/>
            <person name="Hu G."/>
            <person name="Li W."/>
            <person name="Zhao G."/>
            <person name="Zhu H."/>
            <person name="Hu X."/>
            <person name="Ji K."/>
            <person name="Xiang X."/>
            <person name="Song Q."/>
            <person name="Yuan D."/>
            <person name="Jin S."/>
            <person name="Zhang L."/>
        </authorList>
    </citation>
    <scope>NUCLEOTIDE SEQUENCE [LARGE SCALE GENOMIC DNA]</scope>
    <source>
        <strain evidence="1">SQ_2022a</strain>
    </source>
</reference>
<keyword evidence="2" id="KW-1185">Reference proteome</keyword>
<gene>
    <name evidence="1" type="ORF">LOK49_LG01G00763</name>
</gene>
<dbReference type="EMBL" id="CM045758">
    <property type="protein sequence ID" value="KAI8029046.1"/>
    <property type="molecule type" value="Genomic_DNA"/>
</dbReference>
<accession>A0ACC0IYK8</accession>
<organism evidence="1 2">
    <name type="scientific">Camellia lanceoleosa</name>
    <dbReference type="NCBI Taxonomy" id="1840588"/>
    <lineage>
        <taxon>Eukaryota</taxon>
        <taxon>Viridiplantae</taxon>
        <taxon>Streptophyta</taxon>
        <taxon>Embryophyta</taxon>
        <taxon>Tracheophyta</taxon>
        <taxon>Spermatophyta</taxon>
        <taxon>Magnoliopsida</taxon>
        <taxon>eudicotyledons</taxon>
        <taxon>Gunneridae</taxon>
        <taxon>Pentapetalae</taxon>
        <taxon>asterids</taxon>
        <taxon>Ericales</taxon>
        <taxon>Theaceae</taxon>
        <taxon>Camellia</taxon>
    </lineage>
</organism>
<evidence type="ECO:0000313" key="2">
    <source>
        <dbReference type="Proteomes" id="UP001060215"/>
    </source>
</evidence>